<dbReference type="EMBL" id="JBBAYM010000485">
    <property type="protein sequence ID" value="MEI5617328.1"/>
    <property type="molecule type" value="Genomic_DNA"/>
</dbReference>
<feature type="region of interest" description="Disordered" evidence="1">
    <location>
        <begin position="1"/>
        <end position="23"/>
    </location>
</feature>
<organism evidence="2 3">
    <name type="scientific">Streptomyces brasiliscabiei</name>
    <dbReference type="NCBI Taxonomy" id="2736302"/>
    <lineage>
        <taxon>Bacteria</taxon>
        <taxon>Bacillati</taxon>
        <taxon>Actinomycetota</taxon>
        <taxon>Actinomycetes</taxon>
        <taxon>Kitasatosporales</taxon>
        <taxon>Streptomycetaceae</taxon>
        <taxon>Streptomyces</taxon>
    </lineage>
</organism>
<evidence type="ECO:0000256" key="1">
    <source>
        <dbReference type="SAM" id="MobiDB-lite"/>
    </source>
</evidence>
<feature type="non-terminal residue" evidence="2">
    <location>
        <position position="1"/>
    </location>
</feature>
<proteinExistence type="predicted"/>
<reference evidence="2 3" key="1">
    <citation type="submission" date="2024-03" db="EMBL/GenBank/DDBJ databases">
        <title>First Report of Pectobacterium brasiliscabiei causing potato scab in china.</title>
        <authorList>
            <person name="Handique U."/>
        </authorList>
    </citation>
    <scope>NUCLEOTIDE SEQUENCE [LARGE SCALE GENOMIC DNA]</scope>
    <source>
        <strain evidence="2 3">ZRIMU1503</strain>
    </source>
</reference>
<dbReference type="Proteomes" id="UP001365781">
    <property type="component" value="Unassembled WGS sequence"/>
</dbReference>
<name>A0ABU8GVY2_9ACTN</name>
<comment type="caution">
    <text evidence="2">The sequence shown here is derived from an EMBL/GenBank/DDBJ whole genome shotgun (WGS) entry which is preliminary data.</text>
</comment>
<gene>
    <name evidence="2" type="ORF">WB403_50425</name>
</gene>
<feature type="non-terminal residue" evidence="2">
    <location>
        <position position="87"/>
    </location>
</feature>
<accession>A0ABU8GVY2</accession>
<evidence type="ECO:0000313" key="2">
    <source>
        <dbReference type="EMBL" id="MEI5617328.1"/>
    </source>
</evidence>
<keyword evidence="3" id="KW-1185">Reference proteome</keyword>
<protein>
    <submittedName>
        <fullName evidence="2">Uncharacterized protein</fullName>
    </submittedName>
</protein>
<evidence type="ECO:0000313" key="3">
    <source>
        <dbReference type="Proteomes" id="UP001365781"/>
    </source>
</evidence>
<dbReference type="RefSeq" id="WP_336559195.1">
    <property type="nucleotide sequence ID" value="NZ_JBBAYM010000485.1"/>
</dbReference>
<sequence>HIALAKPGLGKGNGMSERTFKITNGPDKPALQWAVAYPDRERVHFGLENDGLDVQVLRMDELSDGFSFTLEGVVASGSMKGAPFKAA</sequence>